<evidence type="ECO:0000313" key="2">
    <source>
        <dbReference type="EMBL" id="NIE44821.1"/>
    </source>
</evidence>
<sequence length="74" mass="8107">MCTSNKVTVALLLISLTVTTWARKPFEHASGPQSNKKARLSPQPRLNCRDYRESCGPSAECCLPFKCGPSGTCY</sequence>
<feature type="signal peptide" evidence="1">
    <location>
        <begin position="1"/>
        <end position="22"/>
    </location>
</feature>
<keyword evidence="1" id="KW-0732">Signal</keyword>
<feature type="chain" id="PRO_5026193635" evidence="1">
    <location>
        <begin position="23"/>
        <end position="74"/>
    </location>
</feature>
<dbReference type="EMBL" id="GIKN01002548">
    <property type="protein sequence ID" value="NIE44821.1"/>
    <property type="molecule type" value="Transcribed_RNA"/>
</dbReference>
<name>A0A6G5A1D6_RHIMP</name>
<organism evidence="2">
    <name type="scientific">Rhipicephalus microplus</name>
    <name type="common">Cattle tick</name>
    <name type="synonym">Boophilus microplus</name>
    <dbReference type="NCBI Taxonomy" id="6941"/>
    <lineage>
        <taxon>Eukaryota</taxon>
        <taxon>Metazoa</taxon>
        <taxon>Ecdysozoa</taxon>
        <taxon>Arthropoda</taxon>
        <taxon>Chelicerata</taxon>
        <taxon>Arachnida</taxon>
        <taxon>Acari</taxon>
        <taxon>Parasitiformes</taxon>
        <taxon>Ixodida</taxon>
        <taxon>Ixodoidea</taxon>
        <taxon>Ixodidae</taxon>
        <taxon>Rhipicephalinae</taxon>
        <taxon>Rhipicephalus</taxon>
        <taxon>Boophilus</taxon>
    </lineage>
</organism>
<protein>
    <submittedName>
        <fullName evidence="2">Putative secreted protein</fullName>
    </submittedName>
</protein>
<accession>A0A6G5A1D6</accession>
<evidence type="ECO:0000256" key="1">
    <source>
        <dbReference type="SAM" id="SignalP"/>
    </source>
</evidence>
<reference evidence="2" key="1">
    <citation type="submission" date="2020-03" db="EMBL/GenBank/DDBJ databases">
        <title>A transcriptome and proteome of the tick Rhipicephalus microplus shaped by the genetic composition of its hosts and developmental stage.</title>
        <authorList>
            <person name="Garcia G.R."/>
            <person name="Ribeiro J.M.C."/>
            <person name="Maruyama S.R."/>
            <person name="Gardinasse L.G."/>
            <person name="Nelson K."/>
            <person name="Ferreira B.R."/>
            <person name="Andrade T.G."/>
            <person name="Santos I.K.F.M."/>
        </authorList>
    </citation>
    <scope>NUCLEOTIDE SEQUENCE</scope>
    <source>
        <strain evidence="2">NSGR</strain>
        <tissue evidence="2">Salivary glands</tissue>
    </source>
</reference>
<proteinExistence type="predicted"/>
<dbReference type="AlphaFoldDB" id="A0A6G5A1D6"/>